<sequence>MFKKPKNRVTYKNTYIAETNNETAGVLISFQGNKLSKKNRYTFLHLISTKNPIQIIRTIIIYLKQIDEKISFEEAKKDEYYIACLSVHPKHRRKGIAQKLLNKHEKQAKQNNLTKTSLCVHGKNKPAINLYLKQGYQIQNKTITNGIKLIRMTKTLNQTKTT</sequence>
<organism evidence="4 5">
    <name type="scientific">Methanonatronarchaeum thermophilum</name>
    <dbReference type="NCBI Taxonomy" id="1927129"/>
    <lineage>
        <taxon>Archaea</taxon>
        <taxon>Methanobacteriati</taxon>
        <taxon>Methanobacteriota</taxon>
        <taxon>Methanonatronarchaeia</taxon>
        <taxon>Methanonatronarchaeales</taxon>
        <taxon>Methanonatronarchaeaceae</taxon>
        <taxon>Methanonatronarchaeum</taxon>
    </lineage>
</organism>
<keyword evidence="5" id="KW-1185">Reference proteome</keyword>
<dbReference type="EMBL" id="MRZU01000003">
    <property type="protein sequence ID" value="OUJ18757.1"/>
    <property type="molecule type" value="Genomic_DNA"/>
</dbReference>
<dbReference type="PROSITE" id="PS51186">
    <property type="entry name" value="GNAT"/>
    <property type="match status" value="1"/>
</dbReference>
<gene>
    <name evidence="4" type="ORF">AMET1_0407</name>
</gene>
<protein>
    <submittedName>
        <fullName evidence="4">Acetyltransferase GNAT family</fullName>
    </submittedName>
</protein>
<dbReference type="InterPro" id="IPR016181">
    <property type="entry name" value="Acyl_CoA_acyltransferase"/>
</dbReference>
<dbReference type="InterPro" id="IPR017255">
    <property type="entry name" value="AcTrfase_GNAT_prd"/>
</dbReference>
<dbReference type="Proteomes" id="UP000195137">
    <property type="component" value="Unassembled WGS sequence"/>
</dbReference>
<dbReference type="PIRSF" id="PIRSF037663">
    <property type="entry name" value="Acetyltransf_GNAT_prd"/>
    <property type="match status" value="1"/>
</dbReference>
<comment type="caution">
    <text evidence="4">The sequence shown here is derived from an EMBL/GenBank/DDBJ whole genome shotgun (WGS) entry which is preliminary data.</text>
</comment>
<keyword evidence="1 4" id="KW-0808">Transferase</keyword>
<dbReference type="GO" id="GO:0016747">
    <property type="term" value="F:acyltransferase activity, transferring groups other than amino-acyl groups"/>
    <property type="evidence" value="ECO:0007669"/>
    <property type="project" value="InterPro"/>
</dbReference>
<dbReference type="PANTHER" id="PTHR43420:SF44">
    <property type="entry name" value="ACETYLTRANSFERASE YPEA"/>
    <property type="match status" value="1"/>
</dbReference>
<reference evidence="4 5" key="1">
    <citation type="submission" date="2016-12" db="EMBL/GenBank/DDBJ databases">
        <title>Discovery of methanogenic haloarchaea.</title>
        <authorList>
            <person name="Sorokin D.Y."/>
            <person name="Makarova K.S."/>
            <person name="Abbas B."/>
            <person name="Ferrer M."/>
            <person name="Golyshin P.N."/>
        </authorList>
    </citation>
    <scope>NUCLEOTIDE SEQUENCE [LARGE SCALE GENOMIC DNA]</scope>
    <source>
        <strain evidence="4">AMET1</strain>
    </source>
</reference>
<dbReference type="InterPro" id="IPR000182">
    <property type="entry name" value="GNAT_dom"/>
</dbReference>
<evidence type="ECO:0000256" key="1">
    <source>
        <dbReference type="ARBA" id="ARBA00022679"/>
    </source>
</evidence>
<dbReference type="Gene3D" id="3.40.630.30">
    <property type="match status" value="1"/>
</dbReference>
<keyword evidence="2" id="KW-0012">Acyltransferase</keyword>
<evidence type="ECO:0000256" key="2">
    <source>
        <dbReference type="ARBA" id="ARBA00023315"/>
    </source>
</evidence>
<evidence type="ECO:0000313" key="4">
    <source>
        <dbReference type="EMBL" id="OUJ18757.1"/>
    </source>
</evidence>
<dbReference type="Pfam" id="PF00583">
    <property type="entry name" value="Acetyltransf_1"/>
    <property type="match status" value="1"/>
</dbReference>
<evidence type="ECO:0000313" key="5">
    <source>
        <dbReference type="Proteomes" id="UP000195137"/>
    </source>
</evidence>
<name>A0A1Y3GBX9_9EURY</name>
<accession>A0A1Y3GBX9</accession>
<dbReference type="CDD" id="cd04301">
    <property type="entry name" value="NAT_SF"/>
    <property type="match status" value="1"/>
</dbReference>
<dbReference type="PANTHER" id="PTHR43420">
    <property type="entry name" value="ACETYLTRANSFERASE"/>
    <property type="match status" value="1"/>
</dbReference>
<dbReference type="OrthoDB" id="43754at2157"/>
<dbReference type="AlphaFoldDB" id="A0A1Y3GBX9"/>
<dbReference type="InterPro" id="IPR050680">
    <property type="entry name" value="YpeA/RimI_acetyltransf"/>
</dbReference>
<dbReference type="SUPFAM" id="SSF55729">
    <property type="entry name" value="Acyl-CoA N-acyltransferases (Nat)"/>
    <property type="match status" value="1"/>
</dbReference>
<proteinExistence type="predicted"/>
<dbReference type="RefSeq" id="WP_086636817.1">
    <property type="nucleotide sequence ID" value="NZ_MRZU01000003.1"/>
</dbReference>
<feature type="domain" description="N-acetyltransferase" evidence="3">
    <location>
        <begin position="1"/>
        <end position="157"/>
    </location>
</feature>
<evidence type="ECO:0000259" key="3">
    <source>
        <dbReference type="PROSITE" id="PS51186"/>
    </source>
</evidence>